<evidence type="ECO:0000313" key="1">
    <source>
        <dbReference type="Proteomes" id="UP000046393"/>
    </source>
</evidence>
<accession>A0A0N5AJX7</accession>
<reference evidence="2" key="1">
    <citation type="submission" date="2017-02" db="UniProtKB">
        <authorList>
            <consortium name="WormBaseParasite"/>
        </authorList>
    </citation>
    <scope>IDENTIFICATION</scope>
</reference>
<organism evidence="1 2">
    <name type="scientific">Syphacia muris</name>
    <dbReference type="NCBI Taxonomy" id="451379"/>
    <lineage>
        <taxon>Eukaryota</taxon>
        <taxon>Metazoa</taxon>
        <taxon>Ecdysozoa</taxon>
        <taxon>Nematoda</taxon>
        <taxon>Chromadorea</taxon>
        <taxon>Rhabditida</taxon>
        <taxon>Spirurina</taxon>
        <taxon>Oxyuridomorpha</taxon>
        <taxon>Oxyuroidea</taxon>
        <taxon>Oxyuridae</taxon>
        <taxon>Syphacia</taxon>
    </lineage>
</organism>
<protein>
    <submittedName>
        <fullName evidence="2">Uncharacterized protein</fullName>
    </submittedName>
</protein>
<sequence length="73" mass="8358">MFGNLEIVAFNTAHYIYDDANHFASLTSNDCAVMKVQQVIERTVLVEIPIQKREDPNQCHNQNQLINPSKNLD</sequence>
<dbReference type="AlphaFoldDB" id="A0A0N5AJX7"/>
<proteinExistence type="predicted"/>
<dbReference type="WBParaSite" id="SMUV_0000477701-mRNA-1">
    <property type="protein sequence ID" value="SMUV_0000477701-mRNA-1"/>
    <property type="gene ID" value="SMUV_0000477701"/>
</dbReference>
<dbReference type="Proteomes" id="UP000046393">
    <property type="component" value="Unplaced"/>
</dbReference>
<evidence type="ECO:0000313" key="2">
    <source>
        <dbReference type="WBParaSite" id="SMUV_0000477701-mRNA-1"/>
    </source>
</evidence>
<name>A0A0N5AJX7_9BILA</name>
<keyword evidence="1" id="KW-1185">Reference proteome</keyword>